<accession>A0A1C3NIF7</accession>
<name>A0A1C3NIF7_9XANT</name>
<organism evidence="1 2">
    <name type="scientific">Xanthomonas bromi</name>
    <dbReference type="NCBI Taxonomy" id="56449"/>
    <lineage>
        <taxon>Bacteria</taxon>
        <taxon>Pseudomonadati</taxon>
        <taxon>Pseudomonadota</taxon>
        <taxon>Gammaproteobacteria</taxon>
        <taxon>Lysobacterales</taxon>
        <taxon>Lysobacteraceae</taxon>
        <taxon>Xanthomonas</taxon>
    </lineage>
</organism>
<evidence type="ECO:0000313" key="1">
    <source>
        <dbReference type="EMBL" id="SBV50185.1"/>
    </source>
</evidence>
<sequence>MRQGASSVKDDLLSQALAALQGNEASPYTIKVGGMELSADGAEDHARLLEALKNL</sequence>
<dbReference type="EMBL" id="FLTX01000011">
    <property type="protein sequence ID" value="SBV50185.1"/>
    <property type="molecule type" value="Genomic_DNA"/>
</dbReference>
<protein>
    <submittedName>
        <fullName evidence="1">Phage-related integrase</fullName>
    </submittedName>
</protein>
<gene>
    <name evidence="1" type="ORF">XBLMG947_0961</name>
</gene>
<reference evidence="1 2" key="1">
    <citation type="submission" date="2016-06" db="EMBL/GenBank/DDBJ databases">
        <authorList>
            <person name="Kjaerup R.B."/>
            <person name="Dalgaard T.S."/>
            <person name="Juul-Madsen H.R."/>
        </authorList>
    </citation>
    <scope>NUCLEOTIDE SEQUENCE [LARGE SCALE GENOMIC DNA]</scope>
    <source>
        <strain evidence="1">LMG947</strain>
    </source>
</reference>
<proteinExistence type="predicted"/>
<evidence type="ECO:0000313" key="2">
    <source>
        <dbReference type="Proteomes" id="UP000092503"/>
    </source>
</evidence>
<dbReference type="Proteomes" id="UP000092503">
    <property type="component" value="Unassembled WGS sequence"/>
</dbReference>
<dbReference type="STRING" id="56449.XBLMG947_0961"/>
<dbReference type="AlphaFoldDB" id="A0A1C3NIF7"/>